<dbReference type="Proteomes" id="UP000622475">
    <property type="component" value="Unassembled WGS sequence"/>
</dbReference>
<feature type="chain" id="PRO_5038094358" description="Outer membrane beta-barrel porin/alpha-amylase" evidence="1">
    <location>
        <begin position="27"/>
        <end position="312"/>
    </location>
</feature>
<sequence length="312" mass="34932">MLLNRTFSTIAMIICGSLLSSCFTLLQERNKVTTIHTTRPATVTIGNTSKKTKKNRAEFTLVKDSVPLPVTAVLDTGQRTVTVKPKNALTYYTDMAMFGTGILVRHHPKRYTYPGNVYITTDTVFNHKPFRNAKKGDLLLHVSLPYVNTFSMVPANEPRKNSIGFLGFSMGLDKYYSKNRFISLTAGGALDFALPFPAPYDRLGTYDDMRSVWLGATNNHVLGRFTLGYGLSYSKNIWIYTSDVTGIPANPDRQTTMVNYAGGLLFNSYWRLSNAFNVGAIYRPSFVGFGNNTSTYEHLISLDVAWKIHLKK</sequence>
<feature type="signal peptide" evidence="1">
    <location>
        <begin position="1"/>
        <end position="26"/>
    </location>
</feature>
<comment type="caution">
    <text evidence="2">The sequence shown here is derived from an EMBL/GenBank/DDBJ whole genome shotgun (WGS) entry which is preliminary data.</text>
</comment>
<keyword evidence="1" id="KW-0732">Signal</keyword>
<accession>A0A929PY73</accession>
<proteinExistence type="predicted"/>
<gene>
    <name evidence="2" type="ORF">IRJ16_18780</name>
</gene>
<dbReference type="PROSITE" id="PS51257">
    <property type="entry name" value="PROKAR_LIPOPROTEIN"/>
    <property type="match status" value="1"/>
</dbReference>
<evidence type="ECO:0000256" key="1">
    <source>
        <dbReference type="SAM" id="SignalP"/>
    </source>
</evidence>
<dbReference type="EMBL" id="JADFFL010000008">
    <property type="protein sequence ID" value="MBE9663936.1"/>
    <property type="molecule type" value="Genomic_DNA"/>
</dbReference>
<dbReference type="AlphaFoldDB" id="A0A929PY73"/>
<evidence type="ECO:0000313" key="3">
    <source>
        <dbReference type="Proteomes" id="UP000622475"/>
    </source>
</evidence>
<dbReference type="RefSeq" id="WP_194113185.1">
    <property type="nucleotide sequence ID" value="NZ_JADFFL010000008.1"/>
</dbReference>
<name>A0A929PY73_9SPHI</name>
<protein>
    <recommendedName>
        <fullName evidence="4">Outer membrane beta-barrel porin/alpha-amylase</fullName>
    </recommendedName>
</protein>
<evidence type="ECO:0000313" key="2">
    <source>
        <dbReference type="EMBL" id="MBE9663936.1"/>
    </source>
</evidence>
<evidence type="ECO:0008006" key="4">
    <source>
        <dbReference type="Google" id="ProtNLM"/>
    </source>
</evidence>
<keyword evidence="3" id="KW-1185">Reference proteome</keyword>
<organism evidence="2 3">
    <name type="scientific">Mucilaginibacter myungsuensis</name>
    <dbReference type="NCBI Taxonomy" id="649104"/>
    <lineage>
        <taxon>Bacteria</taxon>
        <taxon>Pseudomonadati</taxon>
        <taxon>Bacteroidota</taxon>
        <taxon>Sphingobacteriia</taxon>
        <taxon>Sphingobacteriales</taxon>
        <taxon>Sphingobacteriaceae</taxon>
        <taxon>Mucilaginibacter</taxon>
    </lineage>
</organism>
<reference evidence="2" key="1">
    <citation type="submission" date="2020-10" db="EMBL/GenBank/DDBJ databases">
        <title>Mucilaginibacter mali sp. nov., isolated from rhizosphere soil of apple orchard.</title>
        <authorList>
            <person name="Lee J.-S."/>
            <person name="Kim H.S."/>
            <person name="Kim J.-S."/>
        </authorList>
    </citation>
    <scope>NUCLEOTIDE SEQUENCE</scope>
    <source>
        <strain evidence="2">KCTC 22746</strain>
    </source>
</reference>